<evidence type="ECO:0000259" key="1">
    <source>
        <dbReference type="PROSITE" id="PS50943"/>
    </source>
</evidence>
<dbReference type="RefSeq" id="WP_141383892.1">
    <property type="nucleotide sequence ID" value="NZ_BJNF01000058.1"/>
</dbReference>
<dbReference type="GO" id="GO:0003677">
    <property type="term" value="F:DNA binding"/>
    <property type="evidence" value="ECO:0007669"/>
    <property type="project" value="InterPro"/>
</dbReference>
<dbReference type="SUPFAM" id="SSF47413">
    <property type="entry name" value="lambda repressor-like DNA-binding domains"/>
    <property type="match status" value="1"/>
</dbReference>
<evidence type="ECO:0000313" key="2">
    <source>
        <dbReference type="EMBL" id="GEC16253.1"/>
    </source>
</evidence>
<protein>
    <submittedName>
        <fullName evidence="2">Transcriptional regulator</fullName>
    </submittedName>
</protein>
<evidence type="ECO:0000313" key="3">
    <source>
        <dbReference type="Proteomes" id="UP000318825"/>
    </source>
</evidence>
<dbReference type="EMBL" id="BJNF01000058">
    <property type="protein sequence ID" value="GEC16253.1"/>
    <property type="molecule type" value="Genomic_DNA"/>
</dbReference>
<name>A0A4Y3WBE9_NITWI</name>
<dbReference type="SMART" id="SM00530">
    <property type="entry name" value="HTH_XRE"/>
    <property type="match status" value="1"/>
</dbReference>
<reference evidence="2 3" key="1">
    <citation type="submission" date="2019-06" db="EMBL/GenBank/DDBJ databases">
        <title>Whole genome shotgun sequence of Nitrobacter winogradskyi NBRC 14297.</title>
        <authorList>
            <person name="Hosoyama A."/>
            <person name="Uohara A."/>
            <person name="Ohji S."/>
            <person name="Ichikawa N."/>
        </authorList>
    </citation>
    <scope>NUCLEOTIDE SEQUENCE [LARGE SCALE GENOMIC DNA]</scope>
    <source>
        <strain evidence="2 3">NBRC 14297</strain>
    </source>
</reference>
<dbReference type="OrthoDB" id="9803379at2"/>
<organism evidence="2 3">
    <name type="scientific">Nitrobacter winogradskyi</name>
    <name type="common">Nitrobacter agilis</name>
    <dbReference type="NCBI Taxonomy" id="913"/>
    <lineage>
        <taxon>Bacteria</taxon>
        <taxon>Pseudomonadati</taxon>
        <taxon>Pseudomonadota</taxon>
        <taxon>Alphaproteobacteria</taxon>
        <taxon>Hyphomicrobiales</taxon>
        <taxon>Nitrobacteraceae</taxon>
        <taxon>Nitrobacter</taxon>
    </lineage>
</organism>
<dbReference type="CDD" id="cd00093">
    <property type="entry name" value="HTH_XRE"/>
    <property type="match status" value="1"/>
</dbReference>
<dbReference type="Pfam" id="PF13560">
    <property type="entry name" value="HTH_31"/>
    <property type="match status" value="1"/>
</dbReference>
<gene>
    <name evidence="2" type="ORF">NWI01_21450</name>
</gene>
<accession>A0A4Y3WBE9</accession>
<dbReference type="AlphaFoldDB" id="A0A4Y3WBE9"/>
<dbReference type="InterPro" id="IPR010982">
    <property type="entry name" value="Lambda_DNA-bd_dom_sf"/>
</dbReference>
<dbReference type="InterPro" id="IPR001387">
    <property type="entry name" value="Cro/C1-type_HTH"/>
</dbReference>
<proteinExistence type="predicted"/>
<sequence>MTISARGIGKTVHSSDQAAFCALMVAARKHAGLTQHELARRLKRPQSFVAKYEGGERRIDVIEFATIVRAIGADPIKLLRHLMAGKPPAKPRRASAK</sequence>
<dbReference type="Gene3D" id="1.10.260.40">
    <property type="entry name" value="lambda repressor-like DNA-binding domains"/>
    <property type="match status" value="1"/>
</dbReference>
<dbReference type="Proteomes" id="UP000318825">
    <property type="component" value="Unassembled WGS sequence"/>
</dbReference>
<dbReference type="PROSITE" id="PS50943">
    <property type="entry name" value="HTH_CROC1"/>
    <property type="match status" value="1"/>
</dbReference>
<feature type="domain" description="HTH cro/C1-type" evidence="1">
    <location>
        <begin position="24"/>
        <end position="78"/>
    </location>
</feature>
<comment type="caution">
    <text evidence="2">The sequence shown here is derived from an EMBL/GenBank/DDBJ whole genome shotgun (WGS) entry which is preliminary data.</text>
</comment>